<reference evidence="2 3" key="1">
    <citation type="submission" date="2018-04" db="EMBL/GenBank/DDBJ databases">
        <title>Pedobacter chongqingensis sp. nov., isolated from a rottenly hemp rope.</title>
        <authorList>
            <person name="Cai Y."/>
        </authorList>
    </citation>
    <scope>NUCLEOTIDE SEQUENCE [LARGE SCALE GENOMIC DNA]</scope>
    <source>
        <strain evidence="2 3">FJ4-8</strain>
    </source>
</reference>
<dbReference type="Gene3D" id="3.40.50.1110">
    <property type="entry name" value="SGNH hydrolase"/>
    <property type="match status" value="1"/>
</dbReference>
<dbReference type="InterPro" id="IPR051532">
    <property type="entry name" value="Ester_Hydrolysis_Enzymes"/>
</dbReference>
<organism evidence="2 3">
    <name type="scientific">Pararcticibacter amylolyticus</name>
    <dbReference type="NCBI Taxonomy" id="2173175"/>
    <lineage>
        <taxon>Bacteria</taxon>
        <taxon>Pseudomonadati</taxon>
        <taxon>Bacteroidota</taxon>
        <taxon>Sphingobacteriia</taxon>
        <taxon>Sphingobacteriales</taxon>
        <taxon>Sphingobacteriaceae</taxon>
        <taxon>Pararcticibacter</taxon>
    </lineage>
</organism>
<dbReference type="InterPro" id="IPR036514">
    <property type="entry name" value="SGNH_hydro_sf"/>
</dbReference>
<dbReference type="InterPro" id="IPR013830">
    <property type="entry name" value="SGNH_hydro"/>
</dbReference>
<dbReference type="PANTHER" id="PTHR30383">
    <property type="entry name" value="THIOESTERASE 1/PROTEASE 1/LYSOPHOSPHOLIPASE L1"/>
    <property type="match status" value="1"/>
</dbReference>
<feature type="domain" description="SGNH hydrolase-type esterase" evidence="1">
    <location>
        <begin position="49"/>
        <end position="261"/>
    </location>
</feature>
<proteinExistence type="predicted"/>
<name>A0A2U2PFW6_9SPHI</name>
<dbReference type="SUPFAM" id="SSF52266">
    <property type="entry name" value="SGNH hydrolase"/>
    <property type="match status" value="1"/>
</dbReference>
<dbReference type="EMBL" id="QEAS01000009">
    <property type="protein sequence ID" value="PWG80286.1"/>
    <property type="molecule type" value="Genomic_DNA"/>
</dbReference>
<dbReference type="GO" id="GO:0004622">
    <property type="term" value="F:phosphatidylcholine lysophospholipase activity"/>
    <property type="evidence" value="ECO:0007669"/>
    <property type="project" value="TreeGrafter"/>
</dbReference>
<dbReference type="RefSeq" id="WP_109415993.1">
    <property type="nucleotide sequence ID" value="NZ_QEAS01000009.1"/>
</dbReference>
<sequence length="281" mass="31883">MKRALLSVALIFFTCLHVSRSYGQNVRKAGIDKHERSVNTQWNGKRVAFLGDSMTEKKTGDTSFVYWEYLAALLGLQPYVYGISGNQWDGIYNQAVKLSQEHPRDVDAIIIFAGTNDYNHGVPLGGFYEETTKTTNHNGKEVTRKYREPVITSTTFCGRINTVLSYLKEKFPRQQIVVMTPIHRGYAKFNDKNIQPDESFANAQGLYINDYVHALKQASENWSIPVIDLFSISGLYPLASSQSGYFRNKDTDLLHLNKSGNYRLAKAIQYQLLALPSTFDQ</sequence>
<evidence type="ECO:0000313" key="2">
    <source>
        <dbReference type="EMBL" id="PWG80286.1"/>
    </source>
</evidence>
<dbReference type="AlphaFoldDB" id="A0A2U2PFW6"/>
<dbReference type="Proteomes" id="UP000245647">
    <property type="component" value="Unassembled WGS sequence"/>
</dbReference>
<protein>
    <submittedName>
        <fullName evidence="2">G-D-S-L family lipolytic protein</fullName>
    </submittedName>
</protein>
<accession>A0A2U2PFW6</accession>
<dbReference type="OrthoDB" id="9777593at2"/>
<evidence type="ECO:0000313" key="3">
    <source>
        <dbReference type="Proteomes" id="UP000245647"/>
    </source>
</evidence>
<gene>
    <name evidence="2" type="ORF">DDR33_11765</name>
</gene>
<keyword evidence="3" id="KW-1185">Reference proteome</keyword>
<evidence type="ECO:0000259" key="1">
    <source>
        <dbReference type="Pfam" id="PF13472"/>
    </source>
</evidence>
<comment type="caution">
    <text evidence="2">The sequence shown here is derived from an EMBL/GenBank/DDBJ whole genome shotgun (WGS) entry which is preliminary data.</text>
</comment>
<dbReference type="PANTHER" id="PTHR30383:SF5">
    <property type="entry name" value="SGNH HYDROLASE-TYPE ESTERASE DOMAIN-CONTAINING PROTEIN"/>
    <property type="match status" value="1"/>
</dbReference>
<dbReference type="CDD" id="cd00229">
    <property type="entry name" value="SGNH_hydrolase"/>
    <property type="match status" value="1"/>
</dbReference>
<dbReference type="Pfam" id="PF13472">
    <property type="entry name" value="Lipase_GDSL_2"/>
    <property type="match status" value="1"/>
</dbReference>